<reference evidence="2" key="1">
    <citation type="submission" date="2020-08" db="EMBL/GenBank/DDBJ databases">
        <title>Genome public.</title>
        <authorList>
            <person name="Liu C."/>
            <person name="Sun Q."/>
        </authorList>
    </citation>
    <scope>NUCLEOTIDE SEQUENCE</scope>
    <source>
        <strain evidence="2">BX12</strain>
    </source>
</reference>
<accession>A0A923SWB3</accession>
<feature type="chain" id="PRO_5036700157" evidence="1">
    <location>
        <begin position="25"/>
        <end position="129"/>
    </location>
</feature>
<dbReference type="EMBL" id="JACRYT010000010">
    <property type="protein sequence ID" value="MBC6680173.1"/>
    <property type="molecule type" value="Genomic_DNA"/>
</dbReference>
<keyword evidence="1" id="KW-0732">Signal</keyword>
<name>A0A923SWB3_9FIRM</name>
<feature type="signal peptide" evidence="1">
    <location>
        <begin position="1"/>
        <end position="24"/>
    </location>
</feature>
<organism evidence="2 3">
    <name type="scientific">Zhenpiania hominis</name>
    <dbReference type="NCBI Taxonomy" id="2763644"/>
    <lineage>
        <taxon>Bacteria</taxon>
        <taxon>Bacillati</taxon>
        <taxon>Bacillota</taxon>
        <taxon>Clostridia</taxon>
        <taxon>Peptostreptococcales</taxon>
        <taxon>Anaerovoracaceae</taxon>
        <taxon>Zhenpiania</taxon>
    </lineage>
</organism>
<evidence type="ECO:0000313" key="2">
    <source>
        <dbReference type="EMBL" id="MBC6680173.1"/>
    </source>
</evidence>
<comment type="caution">
    <text evidence="2">The sequence shown here is derived from an EMBL/GenBank/DDBJ whole genome shotgun (WGS) entry which is preliminary data.</text>
</comment>
<evidence type="ECO:0000256" key="1">
    <source>
        <dbReference type="SAM" id="SignalP"/>
    </source>
</evidence>
<proteinExistence type="predicted"/>
<dbReference type="Proteomes" id="UP000602647">
    <property type="component" value="Unassembled WGS sequence"/>
</dbReference>
<protein>
    <submittedName>
        <fullName evidence="2">Uncharacterized protein</fullName>
    </submittedName>
</protein>
<dbReference type="AlphaFoldDB" id="A0A923SWB3"/>
<dbReference type="RefSeq" id="WP_187303274.1">
    <property type="nucleotide sequence ID" value="NZ_CBCTON010000023.1"/>
</dbReference>
<evidence type="ECO:0000313" key="3">
    <source>
        <dbReference type="Proteomes" id="UP000602647"/>
    </source>
</evidence>
<keyword evidence="3" id="KW-1185">Reference proteome</keyword>
<gene>
    <name evidence="2" type="ORF">H9L42_10040</name>
</gene>
<sequence>MKRKFVLIVLALVLAFGAVSVVNAKVIAASINTNRTSNTSATVSASGDFDGIKDSCTCKITLQEKYNGSWRKATGVTKKTASLTEKNTISLLFSTKFTLIKGKVYRVKVTFTDKKGTRSTSSTYYSGSF</sequence>